<name>A0A940YCN0_9BURK</name>
<dbReference type="Proteomes" id="UP000676246">
    <property type="component" value="Unassembled WGS sequence"/>
</dbReference>
<protein>
    <submittedName>
        <fullName evidence="2">Aspartate kinase</fullName>
    </submittedName>
</protein>
<dbReference type="Pfam" id="PF00696">
    <property type="entry name" value="AA_kinase"/>
    <property type="match status" value="1"/>
</dbReference>
<keyword evidence="2" id="KW-0808">Transferase</keyword>
<dbReference type="RefSeq" id="WP_210853646.1">
    <property type="nucleotide sequence ID" value="NZ_JAGQDD010000005.1"/>
</dbReference>
<gene>
    <name evidence="2" type="ORF">KAK03_09235</name>
</gene>
<feature type="domain" description="Aspartate/glutamate/uridylate kinase" evidence="1">
    <location>
        <begin position="2"/>
        <end position="142"/>
    </location>
</feature>
<dbReference type="InterPro" id="IPR001048">
    <property type="entry name" value="Asp/Glu/Uridylate_kinase"/>
</dbReference>
<reference evidence="2 3" key="1">
    <citation type="submission" date="2021-04" db="EMBL/GenBank/DDBJ databases">
        <title>The genome sequence of Ideonella sp. 3Y2.</title>
        <authorList>
            <person name="Liu Y."/>
        </authorList>
    </citation>
    <scope>NUCLEOTIDE SEQUENCE [LARGE SCALE GENOMIC DNA]</scope>
    <source>
        <strain evidence="2 3">3Y2</strain>
    </source>
</reference>
<dbReference type="InterPro" id="IPR036393">
    <property type="entry name" value="AceGlu_kinase-like_sf"/>
</dbReference>
<proteinExistence type="predicted"/>
<dbReference type="Gene3D" id="3.40.1160.10">
    <property type="entry name" value="Acetylglutamate kinase-like"/>
    <property type="match status" value="1"/>
</dbReference>
<evidence type="ECO:0000259" key="1">
    <source>
        <dbReference type="Pfam" id="PF00696"/>
    </source>
</evidence>
<dbReference type="EMBL" id="JAGQDD010000005">
    <property type="protein sequence ID" value="MBQ0930671.1"/>
    <property type="molecule type" value="Genomic_DNA"/>
</dbReference>
<evidence type="ECO:0000313" key="3">
    <source>
        <dbReference type="Proteomes" id="UP000676246"/>
    </source>
</evidence>
<accession>A0A940YCN0</accession>
<comment type="caution">
    <text evidence="2">The sequence shown here is derived from an EMBL/GenBank/DDBJ whole genome shotgun (WGS) entry which is preliminary data.</text>
</comment>
<keyword evidence="3" id="KW-1185">Reference proteome</keyword>
<keyword evidence="2" id="KW-0418">Kinase</keyword>
<dbReference type="GO" id="GO:0016301">
    <property type="term" value="F:kinase activity"/>
    <property type="evidence" value="ECO:0007669"/>
    <property type="project" value="UniProtKB-KW"/>
</dbReference>
<dbReference type="SUPFAM" id="SSF53633">
    <property type="entry name" value="Carbamate kinase-like"/>
    <property type="match status" value="1"/>
</dbReference>
<evidence type="ECO:0000313" key="2">
    <source>
        <dbReference type="EMBL" id="MBQ0930671.1"/>
    </source>
</evidence>
<sequence length="193" mass="21083">MWVVKLGGSLNASAGLRDWLDGLALLGGGRVIIVPGGGGLAEEVRRLQAHWQFDDLPAHNMAVLAMAQNAWLMCGLQPALQLVEREADIVRTLRQARTVVWSPLELVRQVPDANTNWAVTGDSIALDLALRLNAERLLLVKSCDIDGEDLDSLHRREVIDEGFMDRLGPVAFPIDVLNVGQWPEARGLLLGQA</sequence>
<organism evidence="2 3">
    <name type="scientific">Ideonella alba</name>
    <dbReference type="NCBI Taxonomy" id="2824118"/>
    <lineage>
        <taxon>Bacteria</taxon>
        <taxon>Pseudomonadati</taxon>
        <taxon>Pseudomonadota</taxon>
        <taxon>Betaproteobacteria</taxon>
        <taxon>Burkholderiales</taxon>
        <taxon>Sphaerotilaceae</taxon>
        <taxon>Ideonella</taxon>
    </lineage>
</organism>
<dbReference type="AlphaFoldDB" id="A0A940YCN0"/>